<reference evidence="1 2" key="1">
    <citation type="submission" date="2019-12" db="EMBL/GenBank/DDBJ databases">
        <authorList>
            <person name="Zheng J."/>
        </authorList>
    </citation>
    <scope>NUCLEOTIDE SEQUENCE [LARGE SCALE GENOMIC DNA]</scope>
    <source>
        <strain evidence="1 2">DSM 27347</strain>
    </source>
</reference>
<protein>
    <submittedName>
        <fullName evidence="1">Uncharacterized protein</fullName>
    </submittedName>
</protein>
<dbReference type="EMBL" id="WSUT01000005">
    <property type="protein sequence ID" value="MWC45139.1"/>
    <property type="molecule type" value="Genomic_DNA"/>
</dbReference>
<dbReference type="RefSeq" id="WP_160146712.1">
    <property type="nucleotide sequence ID" value="NZ_FNBI01000001.1"/>
</dbReference>
<proteinExistence type="predicted"/>
<comment type="caution">
    <text evidence="1">The sequence shown here is derived from an EMBL/GenBank/DDBJ whole genome shotgun (WGS) entry which is preliminary data.</text>
</comment>
<sequence length="170" mass="18554">MAAERVSACGLGTVSVRSDADLDADILVVAKADHVTEQQLACAEKAANYYDVELTSSLQPRFEALREARMAAVMVSRARDWLRKHDLLDRLPDYRPGLTDDAAFARKIETLCDAQGALESADGPRLLNTQWAMQHMTPPDMKTGPMECLFNATAAAGFDVGFIGNRPNTP</sequence>
<dbReference type="Proteomes" id="UP000436801">
    <property type="component" value="Unassembled WGS sequence"/>
</dbReference>
<accession>A0A6N8LXY0</accession>
<evidence type="ECO:0000313" key="1">
    <source>
        <dbReference type="EMBL" id="MWC45139.1"/>
    </source>
</evidence>
<gene>
    <name evidence="1" type="ORF">GQR91_16090</name>
</gene>
<organism evidence="1 2">
    <name type="scientific">Sphingomonas carotinifaciens</name>
    <dbReference type="NCBI Taxonomy" id="1166323"/>
    <lineage>
        <taxon>Bacteria</taxon>
        <taxon>Pseudomonadati</taxon>
        <taxon>Pseudomonadota</taxon>
        <taxon>Alphaproteobacteria</taxon>
        <taxon>Sphingomonadales</taxon>
        <taxon>Sphingomonadaceae</taxon>
        <taxon>Sphingomonas</taxon>
    </lineage>
</organism>
<dbReference type="AlphaFoldDB" id="A0A6N8LXY0"/>
<evidence type="ECO:0000313" key="2">
    <source>
        <dbReference type="Proteomes" id="UP000436801"/>
    </source>
</evidence>
<dbReference type="OrthoDB" id="7583441at2"/>
<name>A0A6N8LXY0_9SPHN</name>